<gene>
    <name evidence="3" type="ORF">EHS25_005761</name>
</gene>
<protein>
    <recommendedName>
        <fullName evidence="2">SAC3/GANP/THP3 conserved domain-containing protein</fullName>
    </recommendedName>
</protein>
<dbReference type="PANTHER" id="PTHR12436">
    <property type="entry name" value="80 KDA MCM3-ASSOCIATED PROTEIN"/>
    <property type="match status" value="1"/>
</dbReference>
<organism evidence="3 4">
    <name type="scientific">Saitozyma podzolica</name>
    <dbReference type="NCBI Taxonomy" id="1890683"/>
    <lineage>
        <taxon>Eukaryota</taxon>
        <taxon>Fungi</taxon>
        <taxon>Dikarya</taxon>
        <taxon>Basidiomycota</taxon>
        <taxon>Agaricomycotina</taxon>
        <taxon>Tremellomycetes</taxon>
        <taxon>Tremellales</taxon>
        <taxon>Trimorphomycetaceae</taxon>
        <taxon>Saitozyma</taxon>
    </lineage>
</organism>
<dbReference type="STRING" id="1890683.A0A427XWB2"/>
<dbReference type="Proteomes" id="UP000279259">
    <property type="component" value="Unassembled WGS sequence"/>
</dbReference>
<dbReference type="OrthoDB" id="199574at2759"/>
<evidence type="ECO:0000256" key="1">
    <source>
        <dbReference type="SAM" id="MobiDB-lite"/>
    </source>
</evidence>
<name>A0A427XWB2_9TREE</name>
<dbReference type="InterPro" id="IPR005062">
    <property type="entry name" value="SAC3/GANP/THP3_conserved"/>
</dbReference>
<dbReference type="PANTHER" id="PTHR12436:SF4">
    <property type="entry name" value="LEUKOCYTE RECEPTOR CLUSTER MEMBER 8"/>
    <property type="match status" value="1"/>
</dbReference>
<feature type="domain" description="SAC3/GANP/THP3 conserved" evidence="2">
    <location>
        <begin position="203"/>
        <end position="417"/>
    </location>
</feature>
<dbReference type="AlphaFoldDB" id="A0A427XWB2"/>
<dbReference type="InterPro" id="IPR045107">
    <property type="entry name" value="SAC3/GANP/THP3"/>
</dbReference>
<evidence type="ECO:0000313" key="3">
    <source>
        <dbReference type="EMBL" id="RSH83051.1"/>
    </source>
</evidence>
<sequence length="476" mass="53119">MSSSWPPQLKAWVQECLAKATPSSKAAVNSELKQMLFKAHADGTINTTDWSKVQLDSLKAQTHRTTHVPPPPRIVVQPIVAPLRPLSLLHIPSDASSKPFPTPYHFVSNDDAEALARRAARFQKPSAGSSTSGGGGGGLSMWFGGDEDGGIPGLGMVPGQVGRKKMKGKLGLGYGSVEVQEVDPNVIDWDHHTIRGTSTKLEKSYLRLTSEPSPADIRPLHILEQTLQLLKRKWKDNHNYAYALDQFKSMRQDLTRIKNEFTVEVYEIHARIALEAKDLGEYNQCQSMLRQLYELGIKGHPQEFLSYRIIYLLHTHMAALLAQLTPAEKADPGVHHALQVHASLATSNYVRFFRLYNAAPNMSGYIMDHFVERERMSALAIMSKAYLTLPLPYLTHTLAFESDEETDKFLAEHKAAIYTNPTLAPPPTQSNSAWRPIHRPQPTPLHQRVWDCKKAHGACASGMDKYRVVDLKGQVD</sequence>
<proteinExistence type="predicted"/>
<dbReference type="Pfam" id="PF03399">
    <property type="entry name" value="SAC3_GANP"/>
    <property type="match status" value="1"/>
</dbReference>
<reference evidence="3 4" key="1">
    <citation type="submission" date="2018-11" db="EMBL/GenBank/DDBJ databases">
        <title>Genome sequence of Saitozyma podzolica DSM 27192.</title>
        <authorList>
            <person name="Aliyu H."/>
            <person name="Gorte O."/>
            <person name="Ochsenreither K."/>
        </authorList>
    </citation>
    <scope>NUCLEOTIDE SEQUENCE [LARGE SCALE GENOMIC DNA]</scope>
    <source>
        <strain evidence="3 4">DSM 27192</strain>
    </source>
</reference>
<dbReference type="EMBL" id="RSCD01000025">
    <property type="protein sequence ID" value="RSH83051.1"/>
    <property type="molecule type" value="Genomic_DNA"/>
</dbReference>
<comment type="caution">
    <text evidence="3">The sequence shown here is derived from an EMBL/GenBank/DDBJ whole genome shotgun (WGS) entry which is preliminary data.</text>
</comment>
<evidence type="ECO:0000259" key="2">
    <source>
        <dbReference type="Pfam" id="PF03399"/>
    </source>
</evidence>
<accession>A0A427XWB2</accession>
<feature type="region of interest" description="Disordered" evidence="1">
    <location>
        <begin position="121"/>
        <end position="140"/>
    </location>
</feature>
<evidence type="ECO:0000313" key="4">
    <source>
        <dbReference type="Proteomes" id="UP000279259"/>
    </source>
</evidence>
<dbReference type="GO" id="GO:0005634">
    <property type="term" value="C:nucleus"/>
    <property type="evidence" value="ECO:0007669"/>
    <property type="project" value="TreeGrafter"/>
</dbReference>
<keyword evidence="4" id="KW-1185">Reference proteome</keyword>
<dbReference type="Gene3D" id="1.25.40.990">
    <property type="match status" value="1"/>
</dbReference>